<keyword evidence="1" id="KW-0812">Transmembrane</keyword>
<proteinExistence type="predicted"/>
<feature type="non-terminal residue" evidence="2">
    <location>
        <position position="1"/>
    </location>
</feature>
<keyword evidence="1" id="KW-1133">Transmembrane helix</keyword>
<organism evidence="2 3">
    <name type="scientific">Symbiodinium necroappetens</name>
    <dbReference type="NCBI Taxonomy" id="1628268"/>
    <lineage>
        <taxon>Eukaryota</taxon>
        <taxon>Sar</taxon>
        <taxon>Alveolata</taxon>
        <taxon>Dinophyceae</taxon>
        <taxon>Suessiales</taxon>
        <taxon>Symbiodiniaceae</taxon>
        <taxon>Symbiodinium</taxon>
    </lineage>
</organism>
<comment type="caution">
    <text evidence="2">The sequence shown here is derived from an EMBL/GenBank/DDBJ whole genome shotgun (WGS) entry which is preliminary data.</text>
</comment>
<gene>
    <name evidence="2" type="primary">PEPKR2</name>
    <name evidence="2" type="ORF">SNEC2469_LOCUS13335</name>
</gene>
<name>A0A812SAG1_9DINO</name>
<dbReference type="OrthoDB" id="10353888at2759"/>
<keyword evidence="3" id="KW-1185">Reference proteome</keyword>
<feature type="transmembrane region" description="Helical" evidence="1">
    <location>
        <begin position="91"/>
        <end position="111"/>
    </location>
</feature>
<keyword evidence="1" id="KW-0472">Membrane</keyword>
<feature type="transmembrane region" description="Helical" evidence="1">
    <location>
        <begin position="58"/>
        <end position="79"/>
    </location>
</feature>
<protein>
    <submittedName>
        <fullName evidence="2">PEPKR2 protein</fullName>
    </submittedName>
</protein>
<dbReference type="AlphaFoldDB" id="A0A812SAG1"/>
<feature type="transmembrane region" description="Helical" evidence="1">
    <location>
        <begin position="30"/>
        <end position="52"/>
    </location>
</feature>
<dbReference type="Proteomes" id="UP000601435">
    <property type="component" value="Unassembled WGS sequence"/>
</dbReference>
<accession>A0A812SAG1</accession>
<reference evidence="2" key="1">
    <citation type="submission" date="2021-02" db="EMBL/GenBank/DDBJ databases">
        <authorList>
            <person name="Dougan E. K."/>
            <person name="Rhodes N."/>
            <person name="Thang M."/>
            <person name="Chan C."/>
        </authorList>
    </citation>
    <scope>NUCLEOTIDE SEQUENCE</scope>
</reference>
<sequence length="132" mass="14752">TLDEAEKRVKAVREDLNFEKLWNMSFEERWLLAQGLGPAFPISLILSYTIYWTANVPFIAYAYYTTVLTGTATMGLVMAGAYTASIPFKPLIYIGGILLTPWVADNVMPLIGKALNMFRLPDEEELNKGLGV</sequence>
<dbReference type="EMBL" id="CAJNJA010021256">
    <property type="protein sequence ID" value="CAE7472625.1"/>
    <property type="molecule type" value="Genomic_DNA"/>
</dbReference>
<evidence type="ECO:0000313" key="2">
    <source>
        <dbReference type="EMBL" id="CAE7472625.1"/>
    </source>
</evidence>
<evidence type="ECO:0000256" key="1">
    <source>
        <dbReference type="SAM" id="Phobius"/>
    </source>
</evidence>
<evidence type="ECO:0000313" key="3">
    <source>
        <dbReference type="Proteomes" id="UP000601435"/>
    </source>
</evidence>